<evidence type="ECO:0000313" key="4">
    <source>
        <dbReference type="Proteomes" id="UP000472240"/>
    </source>
</evidence>
<evidence type="ECO:0000313" key="3">
    <source>
        <dbReference type="Ensembl" id="ENSRFEP00010009610.1"/>
    </source>
</evidence>
<reference evidence="3" key="4">
    <citation type="submission" date="2025-08" db="UniProtKB">
        <authorList>
            <consortium name="Ensembl"/>
        </authorList>
    </citation>
    <scope>IDENTIFICATION</scope>
</reference>
<reference evidence="4" key="3">
    <citation type="submission" date="2018-12" db="EMBL/GenBank/DDBJ databases">
        <title>G10K-VGP greater horseshoe bat female genome, primary haplotype.</title>
        <authorList>
            <person name="Teeling E."/>
            <person name="Myers G."/>
            <person name="Vernes S."/>
            <person name="Pippel M."/>
            <person name="Winkler S."/>
            <person name="Fedrigo O."/>
            <person name="Rhie A."/>
            <person name="Koren S."/>
            <person name="Phillippy A."/>
            <person name="Lewin H."/>
            <person name="Damas J."/>
            <person name="Howe K."/>
            <person name="Mountcastle J."/>
            <person name="Jarvis E.D."/>
        </authorList>
    </citation>
    <scope>NUCLEOTIDE SEQUENCE [LARGE SCALE GENOMIC DNA]</scope>
</reference>
<reference evidence="3 4" key="1">
    <citation type="journal article" date="2015" name="Annu Rev Anim Biosci">
        <title>The Genome 10K Project: a way forward.</title>
        <authorList>
            <person name="Koepfli K.P."/>
            <person name="Paten B."/>
            <person name="O'Brien S.J."/>
            <person name="Koepfli K.P."/>
            <person name="Paten B."/>
            <person name="Antunes A."/>
            <person name="Belov K."/>
            <person name="Bustamante C."/>
            <person name="Castoe T.A."/>
            <person name="Clawson H."/>
            <person name="Crawford A.J."/>
            <person name="Diekhans M."/>
            <person name="Distel D."/>
            <person name="Durbin R."/>
            <person name="Earl D."/>
            <person name="Fujita M.K."/>
            <person name="Gamble T."/>
            <person name="Georges A."/>
            <person name="Gemmell N."/>
            <person name="Gilbert M.T."/>
            <person name="Graves J.M."/>
            <person name="Green R.E."/>
            <person name="Hickey G."/>
            <person name="Jarvis E.D."/>
            <person name="Johnson W."/>
            <person name="Komissarov A."/>
            <person name="Korf I."/>
            <person name="Kuhn R."/>
            <person name="Larkin D.M."/>
            <person name="Lewin H."/>
            <person name="Lopez J.V."/>
            <person name="Ma J."/>
            <person name="Marques-Bonet T."/>
            <person name="Miller W."/>
            <person name="Murphy R."/>
            <person name="Pevzner P."/>
            <person name="Shapiro B."/>
            <person name="Steiner C."/>
            <person name="Tamazian G."/>
            <person name="Venkatesh B."/>
            <person name="Wang J."/>
            <person name="Wayne R."/>
            <person name="Wiley E."/>
            <person name="Yang H."/>
            <person name="Zhang G."/>
            <person name="Haussler D."/>
            <person name="Ryder O."/>
            <person name="O'Brien S.J."/>
        </authorList>
    </citation>
    <scope>NUCLEOTIDE SEQUENCE</scope>
</reference>
<dbReference type="PANTHER" id="PTHR37363:SF1">
    <property type="entry name" value="EKC_KEOPS COMPLEX SUBUNIT GON7"/>
    <property type="match status" value="1"/>
</dbReference>
<feature type="compositionally biased region" description="Basic residues" evidence="1">
    <location>
        <begin position="116"/>
        <end position="126"/>
    </location>
</feature>
<feature type="compositionally biased region" description="Low complexity" evidence="1">
    <location>
        <begin position="1"/>
        <end position="19"/>
    </location>
</feature>
<dbReference type="Pfam" id="PF20846">
    <property type="entry name" value="PNMA_N"/>
    <property type="match status" value="1"/>
</dbReference>
<reference evidence="3 4" key="2">
    <citation type="journal article" date="2018" name="Annu Rev Anim Biosci">
        <title>Bat Biology, Genomes, and the Bat1K Project: To Generate Chromosome-Level Genomes for All Living Bat Species.</title>
        <authorList>
            <person name="Teeling E.C."/>
            <person name="Vernes S.C."/>
            <person name="Davalos L.M."/>
            <person name="Ray D.A."/>
            <person name="Gilbert M.T.P."/>
            <person name="Myers E."/>
        </authorList>
    </citation>
    <scope>NUCLEOTIDE SEQUENCE</scope>
</reference>
<accession>A0A671E9C9</accession>
<feature type="domain" description="Paraneoplastic antigen Ma-like N-terminal" evidence="2">
    <location>
        <begin position="291"/>
        <end position="317"/>
    </location>
</feature>
<feature type="compositionally biased region" description="Basic and acidic residues" evidence="1">
    <location>
        <begin position="136"/>
        <end position="149"/>
    </location>
</feature>
<dbReference type="Ensembl" id="ENSRFET00010010521.1">
    <property type="protein sequence ID" value="ENSRFEP00010009610.1"/>
    <property type="gene ID" value="ENSRFEG00010006549.1"/>
</dbReference>
<dbReference type="Proteomes" id="UP000472240">
    <property type="component" value="Chromosome 6"/>
</dbReference>
<name>A0A671E9C9_RHIFE</name>
<sequence>MGKPTPNRGLRPPLGSRPRQAGISPSPVGKSRFRGSPGEARPPPRTHLRVGALLRVAAAQYGARLILQLLVLLKYVDQRHHGLQLRLPASGPFSSGHPQLSPGPQLCSGGGGKSGRERRSRRRQILRARNQSQRKAVKEEGGATSDERKSLLSLLPPAPRAGCFPLPVVLPCSASGSAVVAMELLGEYVGPDGQRQQLEVPCESPGDADPFQSLLSGVAQMRELVAEHFGPLVQREAQDRVAAAPDEALDGRRNSGRWQDVCGVLRRNTVNCGGISAPNKSERKSIVWGTMTLRLLEDWCRGMDMNPRKALLVPASPRPVM</sequence>
<dbReference type="AlphaFoldDB" id="A0A671E9C9"/>
<evidence type="ECO:0000256" key="1">
    <source>
        <dbReference type="SAM" id="MobiDB-lite"/>
    </source>
</evidence>
<reference evidence="3" key="5">
    <citation type="submission" date="2025-09" db="UniProtKB">
        <authorList>
            <consortium name="Ensembl"/>
        </authorList>
    </citation>
    <scope>IDENTIFICATION</scope>
</reference>
<keyword evidence="4" id="KW-1185">Reference proteome</keyword>
<dbReference type="Pfam" id="PF15387">
    <property type="entry name" value="DUF4611"/>
    <property type="match status" value="1"/>
</dbReference>
<dbReference type="GO" id="GO:0000408">
    <property type="term" value="C:EKC/KEOPS complex"/>
    <property type="evidence" value="ECO:0007669"/>
    <property type="project" value="InterPro"/>
</dbReference>
<dbReference type="InParanoid" id="A0A671E9C9"/>
<feature type="region of interest" description="Disordered" evidence="1">
    <location>
        <begin position="89"/>
        <end position="149"/>
    </location>
</feature>
<protein>
    <recommendedName>
        <fullName evidence="2">Paraneoplastic antigen Ma-like N-terminal domain-containing protein</fullName>
    </recommendedName>
</protein>
<dbReference type="GeneTree" id="ENSGT00490000044274"/>
<evidence type="ECO:0000259" key="2">
    <source>
        <dbReference type="Pfam" id="PF20846"/>
    </source>
</evidence>
<dbReference type="InterPro" id="IPR048271">
    <property type="entry name" value="PNMA_N"/>
</dbReference>
<dbReference type="InterPro" id="IPR027893">
    <property type="entry name" value="GON7_meta"/>
</dbReference>
<dbReference type="PANTHER" id="PTHR37363">
    <property type="entry name" value="EKC/KEOPS COMPLEX SUBUNIT GON7"/>
    <property type="match status" value="1"/>
</dbReference>
<feature type="region of interest" description="Disordered" evidence="1">
    <location>
        <begin position="1"/>
        <end position="45"/>
    </location>
</feature>
<proteinExistence type="predicted"/>
<organism evidence="3 4">
    <name type="scientific">Rhinolophus ferrumequinum</name>
    <name type="common">Greater horseshoe bat</name>
    <dbReference type="NCBI Taxonomy" id="59479"/>
    <lineage>
        <taxon>Eukaryota</taxon>
        <taxon>Metazoa</taxon>
        <taxon>Chordata</taxon>
        <taxon>Craniata</taxon>
        <taxon>Vertebrata</taxon>
        <taxon>Euteleostomi</taxon>
        <taxon>Mammalia</taxon>
        <taxon>Eutheria</taxon>
        <taxon>Laurasiatheria</taxon>
        <taxon>Chiroptera</taxon>
        <taxon>Yinpterochiroptera</taxon>
        <taxon>Rhinolophoidea</taxon>
        <taxon>Rhinolophidae</taxon>
        <taxon>Rhinolophinae</taxon>
        <taxon>Rhinolophus</taxon>
    </lineage>
</organism>